<dbReference type="GO" id="GO:0008410">
    <property type="term" value="F:CoA-transferase activity"/>
    <property type="evidence" value="ECO:0007669"/>
    <property type="project" value="TreeGrafter"/>
</dbReference>
<keyword evidence="3" id="KW-1185">Reference proteome</keyword>
<evidence type="ECO:0000256" key="1">
    <source>
        <dbReference type="ARBA" id="ARBA00022679"/>
    </source>
</evidence>
<sequence length="400" mass="43703">MAPQASLPLAGLKILDLSQIMAGPYCTMVLADLGAEVIKIEKPGAGDDAREMGPYVNGESTCFAQINRNKLGISLNLKHPGVREIVYDMVRWADVVVENYRVGVTRSLGLDYDTLSHINPRLVYCSISGYGQTGPYASKGGFDLVAQGMTGIMSMTGEPQGRPLKSGIAIYDVGAGLTASYAILAACMHQRQTGEGQHIDISLAECGLPWFIWEAAAYFAEGTIPQVTGSRHRVSAPYQAFQTGDGYIIIGAANQRTWERLCSDVLGRPEWITDPRFATNSDRMANIHVLEPLLEAEFAHADAATWIQRCEAASVPCGPINDFGQAVNDPHYAARGMIQELDHPRLGRMKTIGIPTHFSRTPGQVRMPAPLHGQHTDEVLERFGVDAQRRDRLRREGAIQ</sequence>
<name>A0A261VZR6_9BORD</name>
<dbReference type="SUPFAM" id="SSF89796">
    <property type="entry name" value="CoA-transferase family III (CaiB/BaiF)"/>
    <property type="match status" value="1"/>
</dbReference>
<dbReference type="InterPro" id="IPR003673">
    <property type="entry name" value="CoA-Trfase_fam_III"/>
</dbReference>
<dbReference type="AlphaFoldDB" id="A0A261VZR6"/>
<gene>
    <name evidence="2" type="ORF">CAL24_06805</name>
</gene>
<dbReference type="InterPro" id="IPR023606">
    <property type="entry name" value="CoA-Trfase_III_dom_1_sf"/>
</dbReference>
<proteinExistence type="predicted"/>
<dbReference type="Pfam" id="PF02515">
    <property type="entry name" value="CoA_transf_3"/>
    <property type="match status" value="1"/>
</dbReference>
<dbReference type="EMBL" id="NEVT01000003">
    <property type="protein sequence ID" value="OZI79626.1"/>
    <property type="molecule type" value="Genomic_DNA"/>
</dbReference>
<dbReference type="Proteomes" id="UP000215633">
    <property type="component" value="Unassembled WGS sequence"/>
</dbReference>
<dbReference type="PANTHER" id="PTHR48207:SF3">
    <property type="entry name" value="SUCCINATE--HYDROXYMETHYLGLUTARATE COA-TRANSFERASE"/>
    <property type="match status" value="1"/>
</dbReference>
<dbReference type="InterPro" id="IPR050483">
    <property type="entry name" value="CoA-transferase_III_domain"/>
</dbReference>
<evidence type="ECO:0000313" key="3">
    <source>
        <dbReference type="Proteomes" id="UP000215633"/>
    </source>
</evidence>
<protein>
    <submittedName>
        <fullName evidence="2">CoA transferase</fullName>
    </submittedName>
</protein>
<accession>A0A261VZR6</accession>
<dbReference type="Gene3D" id="3.40.50.10540">
    <property type="entry name" value="Crotonobetainyl-coa:carnitine coa-transferase, domain 1"/>
    <property type="match status" value="1"/>
</dbReference>
<dbReference type="PANTHER" id="PTHR48207">
    <property type="entry name" value="SUCCINATE--HYDROXYMETHYLGLUTARATE COA-TRANSFERASE"/>
    <property type="match status" value="1"/>
</dbReference>
<comment type="caution">
    <text evidence="2">The sequence shown here is derived from an EMBL/GenBank/DDBJ whole genome shotgun (WGS) entry which is preliminary data.</text>
</comment>
<dbReference type="Gene3D" id="3.30.1540.10">
    <property type="entry name" value="formyl-coa transferase, domain 3"/>
    <property type="match status" value="1"/>
</dbReference>
<evidence type="ECO:0000313" key="2">
    <source>
        <dbReference type="EMBL" id="OZI79626.1"/>
    </source>
</evidence>
<keyword evidence="1 2" id="KW-0808">Transferase</keyword>
<reference evidence="3" key="1">
    <citation type="submission" date="2017-05" db="EMBL/GenBank/DDBJ databases">
        <title>Complete and WGS of Bordetella genogroups.</title>
        <authorList>
            <person name="Spilker T."/>
            <person name="Lipuma J."/>
        </authorList>
    </citation>
    <scope>NUCLEOTIDE SEQUENCE [LARGE SCALE GENOMIC DNA]</scope>
    <source>
        <strain evidence="3">AU8256</strain>
    </source>
</reference>
<dbReference type="InterPro" id="IPR044855">
    <property type="entry name" value="CoA-Trfase_III_dom3_sf"/>
</dbReference>
<dbReference type="RefSeq" id="WP_094806132.1">
    <property type="nucleotide sequence ID" value="NZ_NEVT01000003.1"/>
</dbReference>
<organism evidence="2 3">
    <name type="scientific">Bordetella genomosp. 2</name>
    <dbReference type="NCBI Taxonomy" id="1983456"/>
    <lineage>
        <taxon>Bacteria</taxon>
        <taxon>Pseudomonadati</taxon>
        <taxon>Pseudomonadota</taxon>
        <taxon>Betaproteobacteria</taxon>
        <taxon>Burkholderiales</taxon>
        <taxon>Alcaligenaceae</taxon>
        <taxon>Bordetella</taxon>
    </lineage>
</organism>